<sequence>MGNNAPSAITTATGSRARQLIEQNLMYPFLEGISVFGERALENPSCVQKTFCEVTKGNARDSSLVQKALYTASSFISEDYLENYGVKKLFDSMADGNCEKTTRKEQQKENSQPLLSDLWFCLQKEPSIFSLVSAVPITILLRAILPTLAKNKFGTFIIITSAIGNKAGDFTKEEFLTPQFSMVSVNLEKEL</sequence>
<reference evidence="1" key="1">
    <citation type="submission" date="2020-07" db="EMBL/GenBank/DDBJ databases">
        <title>Multicomponent nature underlies the extraordinary mechanical properties of spider dragline silk.</title>
        <authorList>
            <person name="Kono N."/>
            <person name="Nakamura H."/>
            <person name="Mori M."/>
            <person name="Yoshida Y."/>
            <person name="Ohtoshi R."/>
            <person name="Malay A.D."/>
            <person name="Moran D.A.P."/>
            <person name="Tomita M."/>
            <person name="Numata K."/>
            <person name="Arakawa K."/>
        </authorList>
    </citation>
    <scope>NUCLEOTIDE SEQUENCE</scope>
</reference>
<dbReference type="OrthoDB" id="6424608at2759"/>
<dbReference type="Proteomes" id="UP000887116">
    <property type="component" value="Unassembled WGS sequence"/>
</dbReference>
<accession>A0A8X6LYR7</accession>
<name>A0A8X6LYR7_TRICU</name>
<dbReference type="AlphaFoldDB" id="A0A8X6LYR7"/>
<gene>
    <name evidence="1" type="primary">AVEN_210264_1</name>
    <name evidence="1" type="ORF">TNCT_159131</name>
</gene>
<proteinExistence type="predicted"/>
<protein>
    <submittedName>
        <fullName evidence="1">Uncharacterized protein</fullName>
    </submittedName>
</protein>
<dbReference type="EMBL" id="BMAO01018647">
    <property type="protein sequence ID" value="GFR24969.1"/>
    <property type="molecule type" value="Genomic_DNA"/>
</dbReference>
<comment type="caution">
    <text evidence="1">The sequence shown here is derived from an EMBL/GenBank/DDBJ whole genome shotgun (WGS) entry which is preliminary data.</text>
</comment>
<evidence type="ECO:0000313" key="2">
    <source>
        <dbReference type="Proteomes" id="UP000887116"/>
    </source>
</evidence>
<keyword evidence="2" id="KW-1185">Reference proteome</keyword>
<organism evidence="1 2">
    <name type="scientific">Trichonephila clavata</name>
    <name type="common">Joro spider</name>
    <name type="synonym">Nephila clavata</name>
    <dbReference type="NCBI Taxonomy" id="2740835"/>
    <lineage>
        <taxon>Eukaryota</taxon>
        <taxon>Metazoa</taxon>
        <taxon>Ecdysozoa</taxon>
        <taxon>Arthropoda</taxon>
        <taxon>Chelicerata</taxon>
        <taxon>Arachnida</taxon>
        <taxon>Araneae</taxon>
        <taxon>Araneomorphae</taxon>
        <taxon>Entelegynae</taxon>
        <taxon>Araneoidea</taxon>
        <taxon>Nephilidae</taxon>
        <taxon>Trichonephila</taxon>
    </lineage>
</organism>
<evidence type="ECO:0000313" key="1">
    <source>
        <dbReference type="EMBL" id="GFR24969.1"/>
    </source>
</evidence>